<dbReference type="GO" id="GO:0106310">
    <property type="term" value="F:protein serine kinase activity"/>
    <property type="evidence" value="ECO:0007669"/>
    <property type="project" value="RHEA"/>
</dbReference>
<evidence type="ECO:0000256" key="4">
    <source>
        <dbReference type="ARBA" id="ARBA00022777"/>
    </source>
</evidence>
<evidence type="ECO:0000256" key="2">
    <source>
        <dbReference type="ARBA" id="ARBA00022679"/>
    </source>
</evidence>
<dbReference type="AlphaFoldDB" id="A0A1I7ZMQ9"/>
<keyword evidence="2 10" id="KW-0808">Transferase</keyword>
<name>A0A1I7ZMQ9_9BILA</name>
<accession>A0A1I7ZMQ9</accession>
<dbReference type="PROSITE" id="PS00108">
    <property type="entry name" value="PROTEIN_KINASE_ST"/>
    <property type="match status" value="1"/>
</dbReference>
<evidence type="ECO:0000313" key="14">
    <source>
        <dbReference type="WBParaSite" id="L893_g27718.t1"/>
    </source>
</evidence>
<dbReference type="GO" id="GO:0005524">
    <property type="term" value="F:ATP binding"/>
    <property type="evidence" value="ECO:0007669"/>
    <property type="project" value="UniProtKB-UniRule"/>
</dbReference>
<feature type="region of interest" description="Disordered" evidence="11">
    <location>
        <begin position="1"/>
        <end position="21"/>
    </location>
</feature>
<evidence type="ECO:0000256" key="9">
    <source>
        <dbReference type="RuleBase" id="RU000304"/>
    </source>
</evidence>
<dbReference type="WBParaSite" id="L893_g27718.t1">
    <property type="protein sequence ID" value="L893_g27718.t1"/>
    <property type="gene ID" value="L893_g27718"/>
</dbReference>
<comment type="cofactor">
    <cofactor evidence="10">
        <name>Mg(2+)</name>
        <dbReference type="ChEBI" id="CHEBI:18420"/>
    </cofactor>
</comment>
<dbReference type="InterPro" id="IPR000719">
    <property type="entry name" value="Prot_kinase_dom"/>
</dbReference>
<evidence type="ECO:0000256" key="3">
    <source>
        <dbReference type="ARBA" id="ARBA00022741"/>
    </source>
</evidence>
<dbReference type="SUPFAM" id="SSF81995">
    <property type="entry name" value="beta-sandwich domain of Sec23/24"/>
    <property type="match status" value="1"/>
</dbReference>
<keyword evidence="1 9" id="KW-0723">Serine/threonine-protein kinase</keyword>
<dbReference type="PROSITE" id="PS50011">
    <property type="entry name" value="PROTEIN_KINASE_DOM"/>
    <property type="match status" value="1"/>
</dbReference>
<feature type="binding site" evidence="8">
    <location>
        <position position="76"/>
    </location>
    <ligand>
        <name>ATP</name>
        <dbReference type="ChEBI" id="CHEBI:30616"/>
    </ligand>
</feature>
<protein>
    <recommendedName>
        <fullName evidence="10">Mitogen-activated protein kinase</fullName>
        <ecNumber evidence="10">2.7.11.24</ecNumber>
    </recommendedName>
</protein>
<keyword evidence="13" id="KW-1185">Reference proteome</keyword>
<dbReference type="InterPro" id="IPR017441">
    <property type="entry name" value="Protein_kinase_ATP_BS"/>
</dbReference>
<dbReference type="Pfam" id="PF00069">
    <property type="entry name" value="Pkinase"/>
    <property type="match status" value="1"/>
</dbReference>
<dbReference type="PANTHER" id="PTHR24055">
    <property type="entry name" value="MITOGEN-ACTIVATED PROTEIN KINASE"/>
    <property type="match status" value="1"/>
</dbReference>
<evidence type="ECO:0000256" key="11">
    <source>
        <dbReference type="SAM" id="MobiDB-lite"/>
    </source>
</evidence>
<comment type="similarity">
    <text evidence="10">Belongs to the protein kinase superfamily. Ser/Thr protein kinase family. MAP kinase subfamily.</text>
</comment>
<dbReference type="InterPro" id="IPR003527">
    <property type="entry name" value="MAP_kinase_CS"/>
</dbReference>
<evidence type="ECO:0000259" key="12">
    <source>
        <dbReference type="PROSITE" id="PS50011"/>
    </source>
</evidence>
<dbReference type="InterPro" id="IPR050117">
    <property type="entry name" value="MAPK"/>
</dbReference>
<keyword evidence="4 10" id="KW-0418">Kinase</keyword>
<dbReference type="InterPro" id="IPR011009">
    <property type="entry name" value="Kinase-like_dom_sf"/>
</dbReference>
<evidence type="ECO:0000256" key="10">
    <source>
        <dbReference type="RuleBase" id="RU361165"/>
    </source>
</evidence>
<comment type="catalytic activity">
    <reaction evidence="6 10">
        <text>L-threonyl-[protein] + ATP = O-phospho-L-threonyl-[protein] + ADP + H(+)</text>
        <dbReference type="Rhea" id="RHEA:46608"/>
        <dbReference type="Rhea" id="RHEA-COMP:11060"/>
        <dbReference type="Rhea" id="RHEA-COMP:11605"/>
        <dbReference type="ChEBI" id="CHEBI:15378"/>
        <dbReference type="ChEBI" id="CHEBI:30013"/>
        <dbReference type="ChEBI" id="CHEBI:30616"/>
        <dbReference type="ChEBI" id="CHEBI:61977"/>
        <dbReference type="ChEBI" id="CHEBI:456216"/>
        <dbReference type="EC" id="2.7.11.24"/>
    </reaction>
</comment>
<organism evidence="13 14">
    <name type="scientific">Steinernema glaseri</name>
    <dbReference type="NCBI Taxonomy" id="37863"/>
    <lineage>
        <taxon>Eukaryota</taxon>
        <taxon>Metazoa</taxon>
        <taxon>Ecdysozoa</taxon>
        <taxon>Nematoda</taxon>
        <taxon>Chromadorea</taxon>
        <taxon>Rhabditida</taxon>
        <taxon>Tylenchina</taxon>
        <taxon>Panagrolaimomorpha</taxon>
        <taxon>Strongyloidoidea</taxon>
        <taxon>Steinernematidae</taxon>
        <taxon>Steinernema</taxon>
    </lineage>
</organism>
<dbReference type="PROSITE" id="PS00107">
    <property type="entry name" value="PROTEIN_KINASE_ATP"/>
    <property type="match status" value="1"/>
</dbReference>
<evidence type="ECO:0000256" key="5">
    <source>
        <dbReference type="ARBA" id="ARBA00022840"/>
    </source>
</evidence>
<evidence type="ECO:0000256" key="1">
    <source>
        <dbReference type="ARBA" id="ARBA00022527"/>
    </source>
</evidence>
<dbReference type="GO" id="GO:0005737">
    <property type="term" value="C:cytoplasm"/>
    <property type="evidence" value="ECO:0007669"/>
    <property type="project" value="UniProtKB-ARBA"/>
</dbReference>
<evidence type="ECO:0000313" key="13">
    <source>
        <dbReference type="Proteomes" id="UP000095287"/>
    </source>
</evidence>
<dbReference type="GO" id="GO:0004707">
    <property type="term" value="F:MAP kinase activity"/>
    <property type="evidence" value="ECO:0007669"/>
    <property type="project" value="UniProtKB-EC"/>
</dbReference>
<keyword evidence="10" id="KW-0460">Magnesium</keyword>
<proteinExistence type="inferred from homology"/>
<evidence type="ECO:0000256" key="7">
    <source>
        <dbReference type="ARBA" id="ARBA00048312"/>
    </source>
</evidence>
<dbReference type="FunFam" id="1.10.510.10:FF:000624">
    <property type="entry name" value="Mitogen-activated protein kinase"/>
    <property type="match status" value="1"/>
</dbReference>
<keyword evidence="5 8" id="KW-0067">ATP-binding</keyword>
<reference evidence="14" key="1">
    <citation type="submission" date="2016-11" db="UniProtKB">
        <authorList>
            <consortium name="WormBaseParasite"/>
        </authorList>
    </citation>
    <scope>IDENTIFICATION</scope>
</reference>
<feature type="domain" description="Protein kinase" evidence="12">
    <location>
        <begin position="46"/>
        <end position="348"/>
    </location>
</feature>
<dbReference type="Gene3D" id="3.30.200.20">
    <property type="entry name" value="Phosphorylase Kinase, domain 1"/>
    <property type="match status" value="1"/>
</dbReference>
<dbReference type="EC" id="2.7.11.24" evidence="10"/>
<comment type="catalytic activity">
    <reaction evidence="7">
        <text>L-seryl-[protein] + ATP = O-phospho-L-seryl-[protein] + ADP + H(+)</text>
        <dbReference type="Rhea" id="RHEA:17989"/>
        <dbReference type="Rhea" id="RHEA-COMP:9863"/>
        <dbReference type="Rhea" id="RHEA-COMP:11604"/>
        <dbReference type="ChEBI" id="CHEBI:15378"/>
        <dbReference type="ChEBI" id="CHEBI:29999"/>
        <dbReference type="ChEBI" id="CHEBI:30616"/>
        <dbReference type="ChEBI" id="CHEBI:83421"/>
        <dbReference type="ChEBI" id="CHEBI:456216"/>
        <dbReference type="EC" id="2.7.11.24"/>
    </reaction>
</comment>
<dbReference type="InterPro" id="IPR008271">
    <property type="entry name" value="Ser/Thr_kinase_AS"/>
</dbReference>
<dbReference type="SUPFAM" id="SSF56112">
    <property type="entry name" value="Protein kinase-like (PK-like)"/>
    <property type="match status" value="1"/>
</dbReference>
<sequence>MYDGGQPFVPPPPQFQQQPPFPPQFNFVPQQLPQQPPMYPQYQPTPRNGDVIGQGSFGYIRRYTDVRLPHSQFALKTIHNVFATLNSCRRVYREVKMLGELKHENLLAIHDFLRPQDKKFDKIDIITELMETDLNRILLGPPQNLEPSHFRVFMYQILRGLKYLHSAGIMHRDMKPHNVLVNSNCLVKICDFGFARAINNEPKSHEVVTQFYRAPEILMGARQYSEAIDLWATGCIFAEMMTRRVLFEAESVVNQIERIVELLGKPNEATMAKMNPAMRSHVKMLERSRGPRGLPLNFEFFQAMCRQSHLDPMEAQAAGGAFELLLALLDVDCVKRATAEQALSYGYLAEGRERFHREIHSELCPCLQNPYNVEPTVNRTEIAWASCSGKNIDRMVTMEVHEDLFQYIRRYPLPPGTSQPLFADNAESYHIGDFSKCVV</sequence>
<dbReference type="SMART" id="SM00220">
    <property type="entry name" value="S_TKc"/>
    <property type="match status" value="1"/>
</dbReference>
<dbReference type="Gene3D" id="1.10.510.10">
    <property type="entry name" value="Transferase(Phosphotransferase) domain 1"/>
    <property type="match status" value="1"/>
</dbReference>
<dbReference type="Proteomes" id="UP000095287">
    <property type="component" value="Unplaced"/>
</dbReference>
<dbReference type="PROSITE" id="PS01351">
    <property type="entry name" value="MAPK"/>
    <property type="match status" value="1"/>
</dbReference>
<keyword evidence="3 8" id="KW-0547">Nucleotide-binding</keyword>
<evidence type="ECO:0000256" key="6">
    <source>
        <dbReference type="ARBA" id="ARBA00047592"/>
    </source>
</evidence>
<feature type="compositionally biased region" description="Pro residues" evidence="11">
    <location>
        <begin position="8"/>
        <end position="21"/>
    </location>
</feature>
<evidence type="ECO:0000256" key="8">
    <source>
        <dbReference type="PROSITE-ProRule" id="PRU10141"/>
    </source>
</evidence>
<comment type="activity regulation">
    <text evidence="10">Activated by threonine and tyrosine phosphorylation.</text>
</comment>